<organism evidence="1 2">
    <name type="scientific">Caerostris darwini</name>
    <dbReference type="NCBI Taxonomy" id="1538125"/>
    <lineage>
        <taxon>Eukaryota</taxon>
        <taxon>Metazoa</taxon>
        <taxon>Ecdysozoa</taxon>
        <taxon>Arthropoda</taxon>
        <taxon>Chelicerata</taxon>
        <taxon>Arachnida</taxon>
        <taxon>Araneae</taxon>
        <taxon>Araneomorphae</taxon>
        <taxon>Entelegynae</taxon>
        <taxon>Araneoidea</taxon>
        <taxon>Araneidae</taxon>
        <taxon>Caerostris</taxon>
    </lineage>
</organism>
<proteinExistence type="predicted"/>
<reference evidence="1 2" key="1">
    <citation type="submission" date="2021-06" db="EMBL/GenBank/DDBJ databases">
        <title>Caerostris darwini draft genome.</title>
        <authorList>
            <person name="Kono N."/>
            <person name="Arakawa K."/>
        </authorList>
    </citation>
    <scope>NUCLEOTIDE SEQUENCE [LARGE SCALE GENOMIC DNA]</scope>
</reference>
<evidence type="ECO:0000313" key="2">
    <source>
        <dbReference type="Proteomes" id="UP001054837"/>
    </source>
</evidence>
<sequence length="122" mass="13627">MRFNNVFSSSTQVSGESEKFTWYKPLTIIFATLAKVMEEDAKGPSLNRKFNSNPISTSSFPYLSRAGGSKFPNTFLVLSTFGIWGIKAKFWMGERSTLCKSIRVQKDFPTSVESKGHGALEL</sequence>
<protein>
    <submittedName>
        <fullName evidence="1">Uncharacterized protein</fullName>
    </submittedName>
</protein>
<keyword evidence="2" id="KW-1185">Reference proteome</keyword>
<name>A0AAV4RA24_9ARAC</name>
<dbReference type="EMBL" id="BPLQ01005770">
    <property type="protein sequence ID" value="GIY17045.1"/>
    <property type="molecule type" value="Genomic_DNA"/>
</dbReference>
<gene>
    <name evidence="1" type="ORF">CDAR_77011</name>
</gene>
<dbReference type="AlphaFoldDB" id="A0AAV4RA24"/>
<evidence type="ECO:0000313" key="1">
    <source>
        <dbReference type="EMBL" id="GIY17045.1"/>
    </source>
</evidence>
<dbReference type="Proteomes" id="UP001054837">
    <property type="component" value="Unassembled WGS sequence"/>
</dbReference>
<comment type="caution">
    <text evidence="1">The sequence shown here is derived from an EMBL/GenBank/DDBJ whole genome shotgun (WGS) entry which is preliminary data.</text>
</comment>
<accession>A0AAV4RA24</accession>